<dbReference type="FunFam" id="1.10.150.900:FF:000002">
    <property type="entry name" value="M20/M25/M40 family peptidase"/>
    <property type="match status" value="1"/>
</dbReference>
<organism evidence="8 9">
    <name type="scientific">Candidatus Nesterenkonia stercoripullorum</name>
    <dbReference type="NCBI Taxonomy" id="2838701"/>
    <lineage>
        <taxon>Bacteria</taxon>
        <taxon>Bacillati</taxon>
        <taxon>Actinomycetota</taxon>
        <taxon>Actinomycetes</taxon>
        <taxon>Micrococcales</taxon>
        <taxon>Micrococcaceae</taxon>
        <taxon>Nesterenkonia</taxon>
    </lineage>
</organism>
<dbReference type="Pfam" id="PF07687">
    <property type="entry name" value="M20_dimer"/>
    <property type="match status" value="1"/>
</dbReference>
<dbReference type="Gene3D" id="3.30.70.360">
    <property type="match status" value="1"/>
</dbReference>
<sequence length="454" mass="48796">MTAAEPSSNSARPAASAASDSPAARAEDDVVAFCQDLIRFDTQNWGNGTANGEREAAQYCARIMTEAGLEPQIFESAQRRASVVARMKGTNPELGALVVHGHLDVVPAQAEDWQVDPFSADIVDGMIWGRGAVDMKDMDAMILAALLRMKREGRQPERDIIFAFFADEEDNGTYGANWMVRNHPEMFDGATEAISEVGGFSTDIAGQRAYLIQTGEKGLHWTKMTAQGTAGHGSAVQSDNPVVTLGAAVARIGEYEWPIEYTKTTRALMEQLSELTGIPFDESDPRPLLEATGSTSKFIAATLQNTSNPTALEAGYKHNVVPGSAEALVDARTLPEQDEKVAATLRELAGEKVSFELINGGPSLEVPFSGRLVEDMVGALRAEDPEGVVLPYMLGGGTDNKHLSALGIAGYGFAPLQLPAELDFTGMFHGVDERVPVDSLAFGVRVLYRFLEAQ</sequence>
<evidence type="ECO:0000313" key="9">
    <source>
        <dbReference type="Proteomes" id="UP000824151"/>
    </source>
</evidence>
<dbReference type="EMBL" id="DXGD01000379">
    <property type="protein sequence ID" value="HIX00512.1"/>
    <property type="molecule type" value="Genomic_DNA"/>
</dbReference>
<dbReference type="Pfam" id="PF01546">
    <property type="entry name" value="Peptidase_M20"/>
    <property type="match status" value="1"/>
</dbReference>
<evidence type="ECO:0000256" key="5">
    <source>
        <dbReference type="ARBA" id="ARBA00022833"/>
    </source>
</evidence>
<evidence type="ECO:0000256" key="4">
    <source>
        <dbReference type="ARBA" id="ARBA00022801"/>
    </source>
</evidence>
<comment type="caution">
    <text evidence="8">The sequence shown here is derived from an EMBL/GenBank/DDBJ whole genome shotgun (WGS) entry which is preliminary data.</text>
</comment>
<name>A0A9D1UUD0_9MICC</name>
<comment type="similarity">
    <text evidence="2">Belongs to the peptidase M20A family.</text>
</comment>
<dbReference type="InterPro" id="IPR036264">
    <property type="entry name" value="Bact_exopeptidase_dim_dom"/>
</dbReference>
<dbReference type="PIRSF" id="PIRSF036696">
    <property type="entry name" value="ACY-1"/>
    <property type="match status" value="1"/>
</dbReference>
<feature type="region of interest" description="Disordered" evidence="6">
    <location>
        <begin position="1"/>
        <end position="23"/>
    </location>
</feature>
<keyword evidence="4" id="KW-0378">Hydrolase</keyword>
<evidence type="ECO:0000256" key="1">
    <source>
        <dbReference type="ARBA" id="ARBA00001947"/>
    </source>
</evidence>
<keyword evidence="3" id="KW-0479">Metal-binding</keyword>
<protein>
    <submittedName>
        <fullName evidence="8">M20/M25/M40 family metallo-hydrolase</fullName>
    </submittedName>
</protein>
<evidence type="ECO:0000256" key="2">
    <source>
        <dbReference type="ARBA" id="ARBA00006247"/>
    </source>
</evidence>
<evidence type="ECO:0000256" key="3">
    <source>
        <dbReference type="ARBA" id="ARBA00022723"/>
    </source>
</evidence>
<dbReference type="NCBIfam" id="NF005913">
    <property type="entry name" value="PRK07906.1"/>
    <property type="match status" value="1"/>
</dbReference>
<evidence type="ECO:0000313" key="8">
    <source>
        <dbReference type="EMBL" id="HIX00512.1"/>
    </source>
</evidence>
<dbReference type="PANTHER" id="PTHR43808:SF8">
    <property type="entry name" value="PEPTIDASE M20 DIMERISATION DOMAIN-CONTAINING PROTEIN"/>
    <property type="match status" value="1"/>
</dbReference>
<dbReference type="GO" id="GO:0016787">
    <property type="term" value="F:hydrolase activity"/>
    <property type="evidence" value="ECO:0007669"/>
    <property type="project" value="UniProtKB-KW"/>
</dbReference>
<dbReference type="Proteomes" id="UP000824151">
    <property type="component" value="Unassembled WGS sequence"/>
</dbReference>
<keyword evidence="5" id="KW-0862">Zinc</keyword>
<accession>A0A9D1UUD0</accession>
<dbReference type="SUPFAM" id="SSF55031">
    <property type="entry name" value="Bacterial exopeptidase dimerisation domain"/>
    <property type="match status" value="1"/>
</dbReference>
<dbReference type="GO" id="GO:0046872">
    <property type="term" value="F:metal ion binding"/>
    <property type="evidence" value="ECO:0007669"/>
    <property type="project" value="UniProtKB-KW"/>
</dbReference>
<evidence type="ECO:0000256" key="6">
    <source>
        <dbReference type="SAM" id="MobiDB-lite"/>
    </source>
</evidence>
<gene>
    <name evidence="8" type="ORF">H9871_10260</name>
</gene>
<dbReference type="InterPro" id="IPR050072">
    <property type="entry name" value="Peptidase_M20A"/>
</dbReference>
<feature type="domain" description="Peptidase M20 dimerisation" evidence="7">
    <location>
        <begin position="214"/>
        <end position="350"/>
    </location>
</feature>
<dbReference type="Gene3D" id="3.40.630.10">
    <property type="entry name" value="Zn peptidases"/>
    <property type="match status" value="1"/>
</dbReference>
<proteinExistence type="inferred from homology"/>
<evidence type="ECO:0000259" key="7">
    <source>
        <dbReference type="Pfam" id="PF07687"/>
    </source>
</evidence>
<dbReference type="AlphaFoldDB" id="A0A9D1UUD0"/>
<dbReference type="PANTHER" id="PTHR43808">
    <property type="entry name" value="ACETYLORNITHINE DEACETYLASE"/>
    <property type="match status" value="1"/>
</dbReference>
<reference evidence="8" key="1">
    <citation type="journal article" date="2021" name="PeerJ">
        <title>Extensive microbial diversity within the chicken gut microbiome revealed by metagenomics and culture.</title>
        <authorList>
            <person name="Gilroy R."/>
            <person name="Ravi A."/>
            <person name="Getino M."/>
            <person name="Pursley I."/>
            <person name="Horton D.L."/>
            <person name="Alikhan N.F."/>
            <person name="Baker D."/>
            <person name="Gharbi K."/>
            <person name="Hall N."/>
            <person name="Watson M."/>
            <person name="Adriaenssens E.M."/>
            <person name="Foster-Nyarko E."/>
            <person name="Jarju S."/>
            <person name="Secka A."/>
            <person name="Antonio M."/>
            <person name="Oren A."/>
            <person name="Chaudhuri R.R."/>
            <person name="La Ragione R."/>
            <person name="Hildebrand F."/>
            <person name="Pallen M.J."/>
        </authorList>
    </citation>
    <scope>NUCLEOTIDE SEQUENCE</scope>
    <source>
        <strain evidence="8">ChiHejej3B27-3195</strain>
    </source>
</reference>
<reference evidence="8" key="2">
    <citation type="submission" date="2021-04" db="EMBL/GenBank/DDBJ databases">
        <authorList>
            <person name="Gilroy R."/>
        </authorList>
    </citation>
    <scope>NUCLEOTIDE SEQUENCE</scope>
    <source>
        <strain evidence="8">ChiHejej3B27-3195</strain>
    </source>
</reference>
<comment type="cofactor">
    <cofactor evidence="1">
        <name>Zn(2+)</name>
        <dbReference type="ChEBI" id="CHEBI:29105"/>
    </cofactor>
</comment>
<dbReference type="InterPro" id="IPR002933">
    <property type="entry name" value="Peptidase_M20"/>
</dbReference>
<dbReference type="SUPFAM" id="SSF53187">
    <property type="entry name" value="Zn-dependent exopeptidases"/>
    <property type="match status" value="1"/>
</dbReference>
<dbReference type="InterPro" id="IPR011650">
    <property type="entry name" value="Peptidase_M20_dimer"/>
</dbReference>
<dbReference type="Gene3D" id="1.10.150.900">
    <property type="match status" value="1"/>
</dbReference>